<feature type="transmembrane region" description="Helical" evidence="1">
    <location>
        <begin position="86"/>
        <end position="105"/>
    </location>
</feature>
<sequence length="218" mass="23810">MSSRNMWKSMRGAVSRADDRIVEGLLRRPRRNGWIVGLLGVSFLAAAGAVQAFQTAGPDWRTVVTVGPAIAVMLWFGRLVAPIERWMAIVIPGTLILLLGVGYVFPHALVHLYGENVRATVTGISTYRVQNDPDDYYRCDIRLPSGVDTTTVHCDESSRVGDIVEVVADPQGLFPVMANPASPVLLWVLAGLILVSAVAVPLAIIGRIRQEIRDRADR</sequence>
<gene>
    <name evidence="2" type="ORF">FB566_3430</name>
</gene>
<dbReference type="InParanoid" id="A0A543AZ66"/>
<feature type="transmembrane region" description="Helical" evidence="1">
    <location>
        <begin position="184"/>
        <end position="205"/>
    </location>
</feature>
<evidence type="ECO:0008006" key="4">
    <source>
        <dbReference type="Google" id="ProtNLM"/>
    </source>
</evidence>
<keyword evidence="3" id="KW-1185">Reference proteome</keyword>
<keyword evidence="1" id="KW-0812">Transmembrane</keyword>
<dbReference type="Proteomes" id="UP000317043">
    <property type="component" value="Unassembled WGS sequence"/>
</dbReference>
<evidence type="ECO:0000313" key="2">
    <source>
        <dbReference type="EMBL" id="TQL77862.1"/>
    </source>
</evidence>
<dbReference type="AlphaFoldDB" id="A0A543AZ66"/>
<protein>
    <recommendedName>
        <fullName evidence="4">DUF3592 domain-containing protein</fullName>
    </recommendedName>
</protein>
<keyword evidence="1" id="KW-1133">Transmembrane helix</keyword>
<proteinExistence type="predicted"/>
<evidence type="ECO:0000313" key="3">
    <source>
        <dbReference type="Proteomes" id="UP000317043"/>
    </source>
</evidence>
<dbReference type="EMBL" id="VFOW01000001">
    <property type="protein sequence ID" value="TQL77862.1"/>
    <property type="molecule type" value="Genomic_DNA"/>
</dbReference>
<comment type="caution">
    <text evidence="2">The sequence shown here is derived from an EMBL/GenBank/DDBJ whole genome shotgun (WGS) entry which is preliminary data.</text>
</comment>
<organism evidence="2 3">
    <name type="scientific">Stackebrandtia endophytica</name>
    <dbReference type="NCBI Taxonomy" id="1496996"/>
    <lineage>
        <taxon>Bacteria</taxon>
        <taxon>Bacillati</taxon>
        <taxon>Actinomycetota</taxon>
        <taxon>Actinomycetes</taxon>
        <taxon>Glycomycetales</taxon>
        <taxon>Glycomycetaceae</taxon>
        <taxon>Stackebrandtia</taxon>
    </lineage>
</organism>
<keyword evidence="1" id="KW-0472">Membrane</keyword>
<evidence type="ECO:0000256" key="1">
    <source>
        <dbReference type="SAM" id="Phobius"/>
    </source>
</evidence>
<accession>A0A543AZ66</accession>
<reference evidence="2 3" key="1">
    <citation type="submission" date="2019-06" db="EMBL/GenBank/DDBJ databases">
        <title>Sequencing the genomes of 1000 actinobacteria strains.</title>
        <authorList>
            <person name="Klenk H.-P."/>
        </authorList>
    </citation>
    <scope>NUCLEOTIDE SEQUENCE [LARGE SCALE GENOMIC DNA]</scope>
    <source>
        <strain evidence="2 3">DSM 45928</strain>
    </source>
</reference>
<feature type="transmembrane region" description="Helical" evidence="1">
    <location>
        <begin position="62"/>
        <end position="81"/>
    </location>
</feature>
<name>A0A543AZ66_9ACTN</name>
<dbReference type="RefSeq" id="WP_142041407.1">
    <property type="nucleotide sequence ID" value="NZ_JBHTGS010000001.1"/>
</dbReference>